<keyword evidence="4" id="KW-0808">Transferase</keyword>
<name>A0A2P8GZ31_9MICO</name>
<keyword evidence="2" id="KW-0862">Zinc</keyword>
<gene>
    <name evidence="3" type="ORF">CLV49_2849</name>
    <name evidence="4" type="ORF">ELQ93_04995</name>
</gene>
<dbReference type="PANTHER" id="PTHR42742:SF3">
    <property type="entry name" value="FRUCTOKINASE"/>
    <property type="match status" value="1"/>
</dbReference>
<evidence type="ECO:0000313" key="6">
    <source>
        <dbReference type="Proteomes" id="UP000268291"/>
    </source>
</evidence>
<keyword evidence="1" id="KW-0479">Metal-binding</keyword>
<evidence type="ECO:0000313" key="5">
    <source>
        <dbReference type="Proteomes" id="UP000241203"/>
    </source>
</evidence>
<dbReference type="CDD" id="cd07010">
    <property type="entry name" value="cupin_PMI_type_I_N_bac"/>
    <property type="match status" value="1"/>
</dbReference>
<keyword evidence="4" id="KW-0418">Kinase</keyword>
<dbReference type="RefSeq" id="WP_106564113.1">
    <property type="nucleotide sequence ID" value="NZ_PYAU01000001.1"/>
</dbReference>
<reference evidence="3 5" key="1">
    <citation type="submission" date="2018-03" db="EMBL/GenBank/DDBJ databases">
        <title>Genomic Encyclopedia of Archaeal and Bacterial Type Strains, Phase II (KMG-II): from individual species to whole genera.</title>
        <authorList>
            <person name="Goeker M."/>
        </authorList>
    </citation>
    <scope>NUCLEOTIDE SEQUENCE [LARGE SCALE GENOMIC DNA]</scope>
    <source>
        <strain evidence="3 5">DSM 21548</strain>
    </source>
</reference>
<evidence type="ECO:0000313" key="3">
    <source>
        <dbReference type="EMBL" id="PSL39215.1"/>
    </source>
</evidence>
<dbReference type="Proteomes" id="UP000268291">
    <property type="component" value="Unassembled WGS sequence"/>
</dbReference>
<dbReference type="InterPro" id="IPR051804">
    <property type="entry name" value="Carb_Metab_Reg_Kinase/Isom"/>
</dbReference>
<dbReference type="AlphaFoldDB" id="A0A2P8GZ31"/>
<dbReference type="PANTHER" id="PTHR42742">
    <property type="entry name" value="TRANSCRIPTIONAL REPRESSOR MPRA"/>
    <property type="match status" value="1"/>
</dbReference>
<protein>
    <submittedName>
        <fullName evidence="4">Carbohydrate kinase</fullName>
    </submittedName>
    <submittedName>
        <fullName evidence="3">Mannose-6-phosphate isomerase</fullName>
    </submittedName>
</protein>
<organism evidence="3 5">
    <name type="scientific">Labedella gwakjiensis</name>
    <dbReference type="NCBI Taxonomy" id="390269"/>
    <lineage>
        <taxon>Bacteria</taxon>
        <taxon>Bacillati</taxon>
        <taxon>Actinomycetota</taxon>
        <taxon>Actinomycetes</taxon>
        <taxon>Micrococcales</taxon>
        <taxon>Microbacteriaceae</taxon>
        <taxon>Labedella</taxon>
    </lineage>
</organism>
<dbReference type="EMBL" id="PYAU01000001">
    <property type="protein sequence ID" value="PSL39215.1"/>
    <property type="molecule type" value="Genomic_DNA"/>
</dbReference>
<dbReference type="OrthoDB" id="9808275at2"/>
<dbReference type="GO" id="GO:0016853">
    <property type="term" value="F:isomerase activity"/>
    <property type="evidence" value="ECO:0007669"/>
    <property type="project" value="UniProtKB-KW"/>
</dbReference>
<reference evidence="4 6" key="2">
    <citation type="submission" date="2018-12" db="EMBL/GenBank/DDBJ databases">
        <authorList>
            <person name="hu s."/>
            <person name="Xu Y."/>
            <person name="Xu B."/>
            <person name="Li F."/>
        </authorList>
    </citation>
    <scope>NUCLEOTIDE SEQUENCE [LARGE SCALE GENOMIC DNA]</scope>
    <source>
        <strain evidence="4 6">KSW2-17</strain>
    </source>
</reference>
<dbReference type="InterPro" id="IPR014710">
    <property type="entry name" value="RmlC-like_jellyroll"/>
</dbReference>
<evidence type="ECO:0000256" key="2">
    <source>
        <dbReference type="ARBA" id="ARBA00022833"/>
    </source>
</evidence>
<dbReference type="GO" id="GO:0046872">
    <property type="term" value="F:metal ion binding"/>
    <property type="evidence" value="ECO:0007669"/>
    <property type="project" value="UniProtKB-KW"/>
</dbReference>
<proteinExistence type="predicted"/>
<evidence type="ECO:0000313" key="4">
    <source>
        <dbReference type="EMBL" id="RUQ86357.1"/>
    </source>
</evidence>
<sequence>MNPVVLPSNRPPERFYRGGRRITDLRGEDPAGEREPEDWVASVTTVAGEERTGLTTLPDGRLLRDAIADDPFAWLGAEHVARFGVDPMLLVKLLDAGERLPVHAHPHGTFAHKHLGRAHGKAEAWVILDGGEVHLGLRRDLTTGELDDLLRRQDSAALLDAMHRIDVRRGDVVYVPPGVLHAIGGGVFLAELQEPEDLSILVEWQGFALDGESDGHLGLGFELALSAVERRARSAEEIGALVHRALGDTPLLAAEADEYFRLEWVVADDGAPISVAAGFAVVLVLEGALELAVTGGVLGVTGGRTLVVPHAAGPLAVRGAGELLVCRPPTAGSPA</sequence>
<accession>A0A2P8GZ31</accession>
<keyword evidence="3" id="KW-0413">Isomerase</keyword>
<dbReference type="EMBL" id="RZGY01000001">
    <property type="protein sequence ID" value="RUQ86357.1"/>
    <property type="molecule type" value="Genomic_DNA"/>
</dbReference>
<evidence type="ECO:0000256" key="1">
    <source>
        <dbReference type="ARBA" id="ARBA00022723"/>
    </source>
</evidence>
<dbReference type="SUPFAM" id="SSF51182">
    <property type="entry name" value="RmlC-like cupins"/>
    <property type="match status" value="1"/>
</dbReference>
<dbReference type="Proteomes" id="UP000241203">
    <property type="component" value="Unassembled WGS sequence"/>
</dbReference>
<dbReference type="InterPro" id="IPR011051">
    <property type="entry name" value="RmlC_Cupin_sf"/>
</dbReference>
<comment type="caution">
    <text evidence="3">The sequence shown here is derived from an EMBL/GenBank/DDBJ whole genome shotgun (WGS) entry which is preliminary data.</text>
</comment>
<dbReference type="Gene3D" id="2.60.120.10">
    <property type="entry name" value="Jelly Rolls"/>
    <property type="match status" value="2"/>
</dbReference>
<dbReference type="GO" id="GO:0016301">
    <property type="term" value="F:kinase activity"/>
    <property type="evidence" value="ECO:0007669"/>
    <property type="project" value="UniProtKB-KW"/>
</dbReference>
<keyword evidence="6" id="KW-1185">Reference proteome</keyword>